<dbReference type="OrthoDB" id="6766492at2"/>
<gene>
    <name evidence="10" type="ORF">AYM40_21260</name>
</gene>
<name>A0A160FQ40_9BURK</name>
<feature type="transmembrane region" description="Helical" evidence="8">
    <location>
        <begin position="322"/>
        <end position="342"/>
    </location>
</feature>
<dbReference type="Pfam" id="PF07690">
    <property type="entry name" value="MFS_1"/>
    <property type="match status" value="1"/>
</dbReference>
<evidence type="ECO:0000256" key="7">
    <source>
        <dbReference type="ARBA" id="ARBA00023136"/>
    </source>
</evidence>
<dbReference type="PROSITE" id="PS50850">
    <property type="entry name" value="MFS"/>
    <property type="match status" value="1"/>
</dbReference>
<dbReference type="STRING" id="1804984.AYM40_21260"/>
<keyword evidence="2" id="KW-0813">Transport</keyword>
<dbReference type="EMBL" id="CP014579">
    <property type="protein sequence ID" value="ANB74969.1"/>
    <property type="molecule type" value="Genomic_DNA"/>
</dbReference>
<feature type="transmembrane region" description="Helical" evidence="8">
    <location>
        <begin position="202"/>
        <end position="223"/>
    </location>
</feature>
<sequence length="446" mass="47970">MKTLRTPHDWSDAAAPLDPAQAKSASGKRLFFASFLGTMVEWYDFFLYGFIAPLVFEELFFPKLTPLSGTIAVYATFAVGYASRPLGGLIFGHFGDKVGRKSMMLVTLLMMGVGTALIGLLPSYGQIGIAATYALVILRFFQGFALGGESAAASLMVLENAAQGRRGFLGAALQSAGPLGVLLASLAVFLVSRLPHETLLSWGWRVPFLLSAVLVIIGMYIRLRVEETYAFKKQQGQQELARVPVLETLRNFKWPVFVVLVVSITESTFYYLTGVYSVSFVTKTMHMPGSVAIGAIACANAFALVSVPIYGALSDRLGRKGVYLIGIVASAIYLHFFFQLLLGRSPAVIVLAVVIAVGVIHAPMYAMFGSFYGELFPTRVRFTGFSMGKAFGTVLGGGIAPMIAATLVARNHGDPSGIGVYYLCLAAVALVVILRTRETCNADIAE</sequence>
<dbReference type="CDD" id="cd17369">
    <property type="entry name" value="MFS_ShiA_like"/>
    <property type="match status" value="1"/>
</dbReference>
<dbReference type="PANTHER" id="PTHR43045">
    <property type="entry name" value="SHIKIMATE TRANSPORTER"/>
    <property type="match status" value="1"/>
</dbReference>
<feature type="transmembrane region" description="Helical" evidence="8">
    <location>
        <begin position="415"/>
        <end position="434"/>
    </location>
</feature>
<dbReference type="Gene3D" id="1.20.1250.20">
    <property type="entry name" value="MFS general substrate transporter like domains"/>
    <property type="match status" value="1"/>
</dbReference>
<comment type="subcellular location">
    <subcellularLocation>
        <location evidence="1">Cell inner membrane</location>
        <topology evidence="1">Multi-pass membrane protein</topology>
    </subcellularLocation>
</comment>
<evidence type="ECO:0000313" key="11">
    <source>
        <dbReference type="Proteomes" id="UP000076852"/>
    </source>
</evidence>
<evidence type="ECO:0000256" key="5">
    <source>
        <dbReference type="ARBA" id="ARBA00022692"/>
    </source>
</evidence>
<keyword evidence="3" id="KW-1003">Cell membrane</keyword>
<feature type="domain" description="Major facilitator superfamily (MFS) profile" evidence="9">
    <location>
        <begin position="30"/>
        <end position="441"/>
    </location>
</feature>
<keyword evidence="6 8" id="KW-1133">Transmembrane helix</keyword>
<dbReference type="SUPFAM" id="SSF103473">
    <property type="entry name" value="MFS general substrate transporter"/>
    <property type="match status" value="1"/>
</dbReference>
<dbReference type="AlphaFoldDB" id="A0A160FQ40"/>
<feature type="transmembrane region" description="Helical" evidence="8">
    <location>
        <begin position="103"/>
        <end position="121"/>
    </location>
</feature>
<proteinExistence type="predicted"/>
<dbReference type="Proteomes" id="UP000076852">
    <property type="component" value="Chromosome 2"/>
</dbReference>
<dbReference type="InterPro" id="IPR004736">
    <property type="entry name" value="MHS_symport"/>
</dbReference>
<feature type="transmembrane region" description="Helical" evidence="8">
    <location>
        <begin position="168"/>
        <end position="190"/>
    </location>
</feature>
<feature type="transmembrane region" description="Helical" evidence="8">
    <location>
        <begin position="292"/>
        <end position="310"/>
    </location>
</feature>
<feature type="transmembrane region" description="Helical" evidence="8">
    <location>
        <begin position="348"/>
        <end position="369"/>
    </location>
</feature>
<feature type="transmembrane region" description="Helical" evidence="8">
    <location>
        <begin position="252"/>
        <end position="272"/>
    </location>
</feature>
<evidence type="ECO:0000259" key="9">
    <source>
        <dbReference type="PROSITE" id="PS50850"/>
    </source>
</evidence>
<evidence type="ECO:0000313" key="10">
    <source>
        <dbReference type="EMBL" id="ANB74969.1"/>
    </source>
</evidence>
<dbReference type="PANTHER" id="PTHR43045:SF1">
    <property type="entry name" value="SHIKIMATE TRANSPORTER"/>
    <property type="match status" value="1"/>
</dbReference>
<feature type="transmembrane region" description="Helical" evidence="8">
    <location>
        <begin position="390"/>
        <end position="409"/>
    </location>
</feature>
<keyword evidence="7 8" id="KW-0472">Membrane</keyword>
<dbReference type="GO" id="GO:0022857">
    <property type="term" value="F:transmembrane transporter activity"/>
    <property type="evidence" value="ECO:0007669"/>
    <property type="project" value="InterPro"/>
</dbReference>
<dbReference type="InterPro" id="IPR011701">
    <property type="entry name" value="MFS"/>
</dbReference>
<evidence type="ECO:0000256" key="8">
    <source>
        <dbReference type="SAM" id="Phobius"/>
    </source>
</evidence>
<evidence type="ECO:0000256" key="1">
    <source>
        <dbReference type="ARBA" id="ARBA00004429"/>
    </source>
</evidence>
<evidence type="ECO:0000256" key="6">
    <source>
        <dbReference type="ARBA" id="ARBA00022989"/>
    </source>
</evidence>
<reference evidence="10 11" key="1">
    <citation type="journal article" date="2016" name="Gene">
        <title>PacBio SMRT assembly of a complex multi-replicon genome reveals chlorocatechol degradative operon in a region of genome plasticity.</title>
        <authorList>
            <person name="Ricker N."/>
            <person name="Shen S.Y."/>
            <person name="Goordial J."/>
            <person name="Jin S."/>
            <person name="Fulthorpe R.R."/>
        </authorList>
    </citation>
    <scope>NUCLEOTIDE SEQUENCE [LARGE SCALE GENOMIC DNA]</scope>
    <source>
        <strain evidence="10 11">OLGA172</strain>
    </source>
</reference>
<protein>
    <submittedName>
        <fullName evidence="10">Transporter</fullName>
    </submittedName>
</protein>
<dbReference type="InterPro" id="IPR036259">
    <property type="entry name" value="MFS_trans_sf"/>
</dbReference>
<evidence type="ECO:0000256" key="4">
    <source>
        <dbReference type="ARBA" id="ARBA00022519"/>
    </source>
</evidence>
<keyword evidence="5 8" id="KW-0812">Transmembrane</keyword>
<organism evidence="10 11">
    <name type="scientific">Paraburkholderia phytofirmans OLGA172</name>
    <dbReference type="NCBI Taxonomy" id="1417228"/>
    <lineage>
        <taxon>Bacteria</taxon>
        <taxon>Pseudomonadati</taxon>
        <taxon>Pseudomonadota</taxon>
        <taxon>Betaproteobacteria</taxon>
        <taxon>Burkholderiales</taxon>
        <taxon>Burkholderiaceae</taxon>
        <taxon>Paraburkholderia</taxon>
    </lineage>
</organism>
<accession>A0A160FQ40</accession>
<dbReference type="RefSeq" id="WP_063498265.1">
    <property type="nucleotide sequence ID" value="NZ_CP014579.1"/>
</dbReference>
<feature type="transmembrane region" description="Helical" evidence="8">
    <location>
        <begin position="127"/>
        <end position="147"/>
    </location>
</feature>
<evidence type="ECO:0000256" key="3">
    <source>
        <dbReference type="ARBA" id="ARBA00022475"/>
    </source>
</evidence>
<dbReference type="GO" id="GO:0005886">
    <property type="term" value="C:plasma membrane"/>
    <property type="evidence" value="ECO:0007669"/>
    <property type="project" value="UniProtKB-SubCell"/>
</dbReference>
<dbReference type="KEGG" id="buz:AYM40_21260"/>
<keyword evidence="4" id="KW-0997">Cell inner membrane</keyword>
<keyword evidence="11" id="KW-1185">Reference proteome</keyword>
<feature type="transmembrane region" description="Helical" evidence="8">
    <location>
        <begin position="71"/>
        <end position="91"/>
    </location>
</feature>
<dbReference type="InterPro" id="IPR020846">
    <property type="entry name" value="MFS_dom"/>
</dbReference>
<evidence type="ECO:0000256" key="2">
    <source>
        <dbReference type="ARBA" id="ARBA00022448"/>
    </source>
</evidence>
<feature type="transmembrane region" description="Helical" evidence="8">
    <location>
        <begin position="30"/>
        <end position="51"/>
    </location>
</feature>
<dbReference type="NCBIfam" id="TIGR00883">
    <property type="entry name" value="2A0106"/>
    <property type="match status" value="1"/>
</dbReference>